<proteinExistence type="predicted"/>
<dbReference type="Proteomes" id="UP000324222">
    <property type="component" value="Unassembled WGS sequence"/>
</dbReference>
<evidence type="ECO:0000256" key="1">
    <source>
        <dbReference type="SAM" id="MobiDB-lite"/>
    </source>
</evidence>
<name>A0A5B7GVA3_PORTR</name>
<evidence type="ECO:0000313" key="2">
    <source>
        <dbReference type="EMBL" id="MPC61365.1"/>
    </source>
</evidence>
<feature type="compositionally biased region" description="Basic and acidic residues" evidence="1">
    <location>
        <begin position="1"/>
        <end position="16"/>
    </location>
</feature>
<reference evidence="2 3" key="1">
    <citation type="submission" date="2019-05" db="EMBL/GenBank/DDBJ databases">
        <title>Another draft genome of Portunus trituberculatus and its Hox gene families provides insights of decapod evolution.</title>
        <authorList>
            <person name="Jeong J.-H."/>
            <person name="Song I."/>
            <person name="Kim S."/>
            <person name="Choi T."/>
            <person name="Kim D."/>
            <person name="Ryu S."/>
            <person name="Kim W."/>
        </authorList>
    </citation>
    <scope>NUCLEOTIDE SEQUENCE [LARGE SCALE GENOMIC DNA]</scope>
    <source>
        <tissue evidence="2">Muscle</tissue>
    </source>
</reference>
<accession>A0A5B7GVA3</accession>
<dbReference type="AlphaFoldDB" id="A0A5B7GVA3"/>
<evidence type="ECO:0000313" key="3">
    <source>
        <dbReference type="Proteomes" id="UP000324222"/>
    </source>
</evidence>
<comment type="caution">
    <text evidence="2">The sequence shown here is derived from an EMBL/GenBank/DDBJ whole genome shotgun (WGS) entry which is preliminary data.</text>
</comment>
<keyword evidence="3" id="KW-1185">Reference proteome</keyword>
<sequence length="90" mass="10375">MDRTHSSEPMDSHASRCQEAASNGFHQSRRHYLWKKNLPHFLLGEEEGVSKVLGHTWLNPSCKWTHLCMAHKKRDPQGVCGHALPKIYLE</sequence>
<protein>
    <submittedName>
        <fullName evidence="2">Uncharacterized protein</fullName>
    </submittedName>
</protein>
<gene>
    <name evidence="2" type="ORF">E2C01_055435</name>
</gene>
<feature type="region of interest" description="Disordered" evidence="1">
    <location>
        <begin position="1"/>
        <end position="22"/>
    </location>
</feature>
<dbReference type="EMBL" id="VSRR010018464">
    <property type="protein sequence ID" value="MPC61365.1"/>
    <property type="molecule type" value="Genomic_DNA"/>
</dbReference>
<organism evidence="2 3">
    <name type="scientific">Portunus trituberculatus</name>
    <name type="common">Swimming crab</name>
    <name type="synonym">Neptunus trituberculatus</name>
    <dbReference type="NCBI Taxonomy" id="210409"/>
    <lineage>
        <taxon>Eukaryota</taxon>
        <taxon>Metazoa</taxon>
        <taxon>Ecdysozoa</taxon>
        <taxon>Arthropoda</taxon>
        <taxon>Crustacea</taxon>
        <taxon>Multicrustacea</taxon>
        <taxon>Malacostraca</taxon>
        <taxon>Eumalacostraca</taxon>
        <taxon>Eucarida</taxon>
        <taxon>Decapoda</taxon>
        <taxon>Pleocyemata</taxon>
        <taxon>Brachyura</taxon>
        <taxon>Eubrachyura</taxon>
        <taxon>Portunoidea</taxon>
        <taxon>Portunidae</taxon>
        <taxon>Portuninae</taxon>
        <taxon>Portunus</taxon>
    </lineage>
</organism>